<dbReference type="InterPro" id="IPR003423">
    <property type="entry name" value="OMP_efflux"/>
</dbReference>
<dbReference type="GO" id="GO:0005886">
    <property type="term" value="C:plasma membrane"/>
    <property type="evidence" value="ECO:0007669"/>
    <property type="project" value="UniProtKB-SubCell"/>
</dbReference>
<dbReference type="RefSeq" id="WP_207677980.1">
    <property type="nucleotide sequence ID" value="NZ_CP061800.1"/>
</dbReference>
<dbReference type="SUPFAM" id="SSF56954">
    <property type="entry name" value="Outer membrane efflux proteins (OEP)"/>
    <property type="match status" value="1"/>
</dbReference>
<dbReference type="PANTHER" id="PTHR30203">
    <property type="entry name" value="OUTER MEMBRANE CATION EFFLUX PROTEIN"/>
    <property type="match status" value="1"/>
</dbReference>
<evidence type="ECO:0000256" key="3">
    <source>
        <dbReference type="SAM" id="MobiDB-lite"/>
    </source>
</evidence>
<comment type="similarity">
    <text evidence="1 2">Belongs to the outer membrane factor (OMF) (TC 1.B.17) family.</text>
</comment>
<dbReference type="PANTHER" id="PTHR30203:SF33">
    <property type="entry name" value="BLR4455 PROTEIN"/>
    <property type="match status" value="1"/>
</dbReference>
<dbReference type="PROSITE" id="PS51257">
    <property type="entry name" value="PROKAR_LIPOPROTEIN"/>
    <property type="match status" value="1"/>
</dbReference>
<keyword evidence="2" id="KW-1134">Transmembrane beta strand</keyword>
<evidence type="ECO:0000256" key="1">
    <source>
        <dbReference type="ARBA" id="ARBA00007613"/>
    </source>
</evidence>
<dbReference type="EMBL" id="CP061800">
    <property type="protein sequence ID" value="QTA89293.1"/>
    <property type="molecule type" value="Genomic_DNA"/>
</dbReference>
<reference evidence="4" key="1">
    <citation type="journal article" date="2021" name="Microb. Physiol.">
        <title>Proteogenomic Insights into the Physiology of Marine, Sulfate-Reducing, Filamentous Desulfonema limicola and Desulfonema magnum.</title>
        <authorList>
            <person name="Schnaars V."/>
            <person name="Wohlbrand L."/>
            <person name="Scheve S."/>
            <person name="Hinrichs C."/>
            <person name="Reinhardt R."/>
            <person name="Rabus R."/>
        </authorList>
    </citation>
    <scope>NUCLEOTIDE SEQUENCE</scope>
    <source>
        <strain evidence="4">4be13</strain>
    </source>
</reference>
<keyword evidence="2 4" id="KW-0449">Lipoprotein</keyword>
<dbReference type="KEGG" id="dmm:dnm_053430"/>
<comment type="subcellular location">
    <subcellularLocation>
        <location evidence="2">Cell membrane</location>
        <topology evidence="2">Lipid-anchor</topology>
    </subcellularLocation>
</comment>
<keyword evidence="2" id="KW-0812">Transmembrane</keyword>
<dbReference type="NCBIfam" id="TIGR01845">
    <property type="entry name" value="outer_NodT"/>
    <property type="match status" value="1"/>
</dbReference>
<dbReference type="AlphaFoldDB" id="A0A975GQT6"/>
<dbReference type="Pfam" id="PF02321">
    <property type="entry name" value="OEP"/>
    <property type="match status" value="2"/>
</dbReference>
<keyword evidence="5" id="KW-1185">Reference proteome</keyword>
<protein>
    <submittedName>
        <fullName evidence="4">RND efflux system, outer membrane lipoprotein, NodT family</fullName>
    </submittedName>
</protein>
<dbReference type="Gene3D" id="1.20.1600.10">
    <property type="entry name" value="Outer membrane efflux proteins (OEP)"/>
    <property type="match status" value="1"/>
</dbReference>
<dbReference type="InterPro" id="IPR010131">
    <property type="entry name" value="MdtP/NodT-like"/>
</dbReference>
<dbReference type="GO" id="GO:0015562">
    <property type="term" value="F:efflux transmembrane transporter activity"/>
    <property type="evidence" value="ECO:0007669"/>
    <property type="project" value="InterPro"/>
</dbReference>
<proteinExistence type="inferred from homology"/>
<evidence type="ECO:0000256" key="2">
    <source>
        <dbReference type="RuleBase" id="RU362097"/>
    </source>
</evidence>
<dbReference type="Gene3D" id="2.20.200.10">
    <property type="entry name" value="Outer membrane efflux proteins (OEP)"/>
    <property type="match status" value="1"/>
</dbReference>
<keyword evidence="2" id="KW-0564">Palmitate</keyword>
<dbReference type="Proteomes" id="UP000663722">
    <property type="component" value="Chromosome"/>
</dbReference>
<accession>A0A975GQT6</accession>
<gene>
    <name evidence="4" type="ORF">dnm_053430</name>
</gene>
<organism evidence="4 5">
    <name type="scientific">Desulfonema magnum</name>
    <dbReference type="NCBI Taxonomy" id="45655"/>
    <lineage>
        <taxon>Bacteria</taxon>
        <taxon>Pseudomonadati</taxon>
        <taxon>Thermodesulfobacteriota</taxon>
        <taxon>Desulfobacteria</taxon>
        <taxon>Desulfobacterales</taxon>
        <taxon>Desulfococcaceae</taxon>
        <taxon>Desulfonema</taxon>
    </lineage>
</organism>
<feature type="region of interest" description="Disordered" evidence="3">
    <location>
        <begin position="102"/>
        <end position="124"/>
    </location>
</feature>
<sequence length="468" mass="52372">MIKKQIIITLLIITGLTTSSCTLFTPDIRTAPQGELPEMFSLYTSDRDMAVPWWQEFNDVELNALIAEALSGNFSLKEAWQRLKQAQAVAVKTGAASFPDVSLNAGNSRTRRRTDDGSGSSSLTASDYSLGLASSYELDIWGRIRSEQEATRLETAATREDLNAAAMTLTASAATLWINIISQRMQKQLLKRQLETNKTYLELVELRFRKGVVSALDVYQQRQAVEQVRGQIPLIESEEQLLMHELSLLLAKPPRSEVRITRKTLPDISQVPATGLPADILASRPDVRAAGLRLQASDWNAAVAKADRLPALKLTGTASFGADHLDIIFDNWLLRLAGNLTAPIFDGKRRKAEVDRSLAKADENLWAYRRAVYTAIKETEDALIREKKQRQHLRVLEAETEVAQKAFDQAIARYRKGLSDYLPVLTQLQKVQRLEKSMIQQKTGLLIYRVNLYRALGGTWTDSLMSEG</sequence>
<keyword evidence="2" id="KW-0472">Membrane</keyword>
<evidence type="ECO:0000313" key="5">
    <source>
        <dbReference type="Proteomes" id="UP000663722"/>
    </source>
</evidence>
<evidence type="ECO:0000313" key="4">
    <source>
        <dbReference type="EMBL" id="QTA89293.1"/>
    </source>
</evidence>
<name>A0A975GQT6_9BACT</name>